<accession>A0ABW8LMN2</accession>
<comment type="caution">
    <text evidence="3">The sequence shown here is derived from an EMBL/GenBank/DDBJ whole genome shotgun (WGS) entry which is preliminary data.</text>
</comment>
<evidence type="ECO:0000259" key="2">
    <source>
        <dbReference type="Pfam" id="PF17765"/>
    </source>
</evidence>
<feature type="domain" description="MmyB-like transcription regulator ligand binding" evidence="2">
    <location>
        <begin position="35"/>
        <end position="93"/>
    </location>
</feature>
<dbReference type="RefSeq" id="WP_404746822.1">
    <property type="nucleotide sequence ID" value="NZ_JBJDQH010000006.1"/>
</dbReference>
<gene>
    <name evidence="3" type="ORF">ACI2L5_19910</name>
</gene>
<evidence type="ECO:0000313" key="4">
    <source>
        <dbReference type="Proteomes" id="UP001620295"/>
    </source>
</evidence>
<evidence type="ECO:0000313" key="3">
    <source>
        <dbReference type="EMBL" id="MFK4267182.1"/>
    </source>
</evidence>
<organism evidence="3 4">
    <name type="scientific">Streptomyces milbemycinicus</name>
    <dbReference type="NCBI Taxonomy" id="476552"/>
    <lineage>
        <taxon>Bacteria</taxon>
        <taxon>Bacillati</taxon>
        <taxon>Actinomycetota</taxon>
        <taxon>Actinomycetes</taxon>
        <taxon>Kitasatosporales</taxon>
        <taxon>Streptomycetaceae</taxon>
        <taxon>Streptomyces</taxon>
    </lineage>
</organism>
<dbReference type="InterPro" id="IPR041413">
    <property type="entry name" value="MLTR_LBD"/>
</dbReference>
<protein>
    <recommendedName>
        <fullName evidence="2">MmyB-like transcription regulator ligand binding domain-containing protein</fullName>
    </recommendedName>
</protein>
<dbReference type="EMBL" id="JBJDQH010000006">
    <property type="protein sequence ID" value="MFK4267182.1"/>
    <property type="molecule type" value="Genomic_DNA"/>
</dbReference>
<sequence>MDRSAAPVIGRSRRWAAAAARPETRGTPPDRSPGVPRRGVLDKTHGGYRLYHPRIGRFSLDFRALRLPEEPGQLLVAYIVEPGSALDAALRRLEGATDE</sequence>
<name>A0ABW8LMN2_9ACTN</name>
<reference evidence="3 4" key="1">
    <citation type="submission" date="2024-11" db="EMBL/GenBank/DDBJ databases">
        <title>The Natural Products Discovery Center: Release of the First 8490 Sequenced Strains for Exploring Actinobacteria Biosynthetic Diversity.</title>
        <authorList>
            <person name="Kalkreuter E."/>
            <person name="Kautsar S.A."/>
            <person name="Yang D."/>
            <person name="Bader C.D."/>
            <person name="Teijaro C.N."/>
            <person name="Fluegel L."/>
            <person name="Davis C.M."/>
            <person name="Simpson J.R."/>
            <person name="Lauterbach L."/>
            <person name="Steele A.D."/>
            <person name="Gui C."/>
            <person name="Meng S."/>
            <person name="Li G."/>
            <person name="Viehrig K."/>
            <person name="Ye F."/>
            <person name="Su P."/>
            <person name="Kiefer A.F."/>
            <person name="Nichols A."/>
            <person name="Cepeda A.J."/>
            <person name="Yan W."/>
            <person name="Fan B."/>
            <person name="Jiang Y."/>
            <person name="Adhikari A."/>
            <person name="Zheng C.-J."/>
            <person name="Schuster L."/>
            <person name="Cowan T.M."/>
            <person name="Smanski M.J."/>
            <person name="Chevrette M.G."/>
            <person name="De Carvalho L.P.S."/>
            <person name="Shen B."/>
        </authorList>
    </citation>
    <scope>NUCLEOTIDE SEQUENCE [LARGE SCALE GENOMIC DNA]</scope>
    <source>
        <strain evidence="3 4">NPDC020863</strain>
    </source>
</reference>
<feature type="region of interest" description="Disordered" evidence="1">
    <location>
        <begin position="1"/>
        <end position="43"/>
    </location>
</feature>
<proteinExistence type="predicted"/>
<evidence type="ECO:0000256" key="1">
    <source>
        <dbReference type="SAM" id="MobiDB-lite"/>
    </source>
</evidence>
<keyword evidence="4" id="KW-1185">Reference proteome</keyword>
<dbReference type="Pfam" id="PF17765">
    <property type="entry name" value="MLTR_LBD"/>
    <property type="match status" value="1"/>
</dbReference>
<dbReference type="Proteomes" id="UP001620295">
    <property type="component" value="Unassembled WGS sequence"/>
</dbReference>